<evidence type="ECO:0000256" key="9">
    <source>
        <dbReference type="ARBA" id="ARBA00037764"/>
    </source>
</evidence>
<dbReference type="Proteomes" id="UP001151699">
    <property type="component" value="Chromosome C"/>
</dbReference>
<evidence type="ECO:0000256" key="2">
    <source>
        <dbReference type="ARBA" id="ARBA00022606"/>
    </source>
</evidence>
<feature type="transmembrane region" description="Helical" evidence="12">
    <location>
        <begin position="47"/>
        <end position="76"/>
    </location>
</feature>
<dbReference type="GO" id="GO:0005549">
    <property type="term" value="F:odorant binding"/>
    <property type="evidence" value="ECO:0007669"/>
    <property type="project" value="InterPro"/>
</dbReference>
<evidence type="ECO:0000256" key="10">
    <source>
        <dbReference type="ARBA" id="ARBA00037946"/>
    </source>
</evidence>
<feature type="non-terminal residue" evidence="13">
    <location>
        <position position="1"/>
    </location>
</feature>
<evidence type="ECO:0000256" key="5">
    <source>
        <dbReference type="ARBA" id="ARBA00022989"/>
    </source>
</evidence>
<evidence type="ECO:0000256" key="6">
    <source>
        <dbReference type="ARBA" id="ARBA00023136"/>
    </source>
</evidence>
<evidence type="ECO:0000256" key="8">
    <source>
        <dbReference type="ARBA" id="ARBA00023224"/>
    </source>
</evidence>
<evidence type="ECO:0000256" key="3">
    <source>
        <dbReference type="ARBA" id="ARBA00022692"/>
    </source>
</evidence>
<name>A0A9Q0RWU5_9DIPT</name>
<evidence type="ECO:0000256" key="12">
    <source>
        <dbReference type="SAM" id="Phobius"/>
    </source>
</evidence>
<keyword evidence="7" id="KW-0675">Receptor</keyword>
<proteinExistence type="inferred from homology"/>
<comment type="caution">
    <text evidence="13">The sequence shown here is derived from an EMBL/GenBank/DDBJ whole genome shotgun (WGS) entry which is preliminary data.</text>
</comment>
<evidence type="ECO:0000256" key="4">
    <source>
        <dbReference type="ARBA" id="ARBA00022725"/>
    </source>
</evidence>
<dbReference type="GO" id="GO:0004984">
    <property type="term" value="F:olfactory receptor activity"/>
    <property type="evidence" value="ECO:0007669"/>
    <property type="project" value="InterPro"/>
</dbReference>
<gene>
    <name evidence="13" type="ORF">Bhyg_13843</name>
</gene>
<organism evidence="13 14">
    <name type="scientific">Pseudolycoriella hygida</name>
    <dbReference type="NCBI Taxonomy" id="35572"/>
    <lineage>
        <taxon>Eukaryota</taxon>
        <taxon>Metazoa</taxon>
        <taxon>Ecdysozoa</taxon>
        <taxon>Arthropoda</taxon>
        <taxon>Hexapoda</taxon>
        <taxon>Insecta</taxon>
        <taxon>Pterygota</taxon>
        <taxon>Neoptera</taxon>
        <taxon>Endopterygota</taxon>
        <taxon>Diptera</taxon>
        <taxon>Nematocera</taxon>
        <taxon>Sciaroidea</taxon>
        <taxon>Sciaridae</taxon>
        <taxon>Pseudolycoriella</taxon>
    </lineage>
</organism>
<keyword evidence="5 12" id="KW-1133">Transmembrane helix</keyword>
<evidence type="ECO:0000313" key="14">
    <source>
        <dbReference type="Proteomes" id="UP001151699"/>
    </source>
</evidence>
<evidence type="ECO:0000313" key="13">
    <source>
        <dbReference type="EMBL" id="KAJ6635258.1"/>
    </source>
</evidence>
<dbReference type="InterPro" id="IPR004117">
    <property type="entry name" value="7tm6_olfct_rcpt"/>
</dbReference>
<accession>A0A9Q0RWU5</accession>
<dbReference type="EMBL" id="WJQU01000004">
    <property type="protein sequence ID" value="KAJ6635258.1"/>
    <property type="molecule type" value="Genomic_DNA"/>
</dbReference>
<evidence type="ECO:0000256" key="7">
    <source>
        <dbReference type="ARBA" id="ARBA00023170"/>
    </source>
</evidence>
<feature type="transmembrane region" description="Helical" evidence="12">
    <location>
        <begin position="7"/>
        <end position="27"/>
    </location>
</feature>
<comment type="subunit">
    <text evidence="11">Interacts with Orco. Complexes exist early in the endomembrane system in olfactory sensory neurons (OSNs), coupling these complexes to the conserved ciliary trafficking pathway.</text>
</comment>
<dbReference type="PANTHER" id="PTHR21137:SF37">
    <property type="entry name" value="ODORANT RECEPTOR 46A, ISOFORM B-RELATED"/>
    <property type="match status" value="1"/>
</dbReference>
<comment type="subcellular location">
    <subcellularLocation>
        <location evidence="1">Membrane</location>
        <topology evidence="1">Multi-pass membrane protein</topology>
    </subcellularLocation>
</comment>
<dbReference type="PANTHER" id="PTHR21137">
    <property type="entry name" value="ODORANT RECEPTOR"/>
    <property type="match status" value="1"/>
</dbReference>
<keyword evidence="4" id="KW-0552">Olfaction</keyword>
<dbReference type="GO" id="GO:0007165">
    <property type="term" value="P:signal transduction"/>
    <property type="evidence" value="ECO:0007669"/>
    <property type="project" value="UniProtKB-KW"/>
</dbReference>
<comment type="function">
    <text evidence="9">Odorant receptor which mediates acceptance or avoidance behavior, depending on its substrates. The odorant receptor repertoire encodes a large collection of odor stimuli that vary widely in identity, intensity, and duration. May form a complex with Orco to form odorant-sensing units, providing sensitive and prolonged odorant signaling and calcium permeability.</text>
</comment>
<keyword evidence="14" id="KW-1185">Reference proteome</keyword>
<evidence type="ECO:0000256" key="11">
    <source>
        <dbReference type="ARBA" id="ARBA00038679"/>
    </source>
</evidence>
<dbReference type="GO" id="GO:0005886">
    <property type="term" value="C:plasma membrane"/>
    <property type="evidence" value="ECO:0007669"/>
    <property type="project" value="TreeGrafter"/>
</dbReference>
<feature type="transmembrane region" description="Helical" evidence="12">
    <location>
        <begin position="140"/>
        <end position="162"/>
    </location>
</feature>
<reference evidence="13" key="1">
    <citation type="submission" date="2022-07" db="EMBL/GenBank/DDBJ databases">
        <authorList>
            <person name="Trinca V."/>
            <person name="Uliana J.V.C."/>
            <person name="Torres T.T."/>
            <person name="Ward R.J."/>
            <person name="Monesi N."/>
        </authorList>
    </citation>
    <scope>NUCLEOTIDE SEQUENCE</scope>
    <source>
        <strain evidence="13">HSMRA1968</strain>
        <tissue evidence="13">Whole embryos</tissue>
    </source>
</reference>
<dbReference type="Pfam" id="PF02949">
    <property type="entry name" value="7tm_6"/>
    <property type="match status" value="1"/>
</dbReference>
<keyword evidence="2" id="KW-0716">Sensory transduction</keyword>
<keyword evidence="8" id="KW-0807">Transducer</keyword>
<keyword evidence="6 12" id="KW-0472">Membrane</keyword>
<keyword evidence="3 12" id="KW-0812">Transmembrane</keyword>
<evidence type="ECO:0000256" key="1">
    <source>
        <dbReference type="ARBA" id="ARBA00004141"/>
    </source>
</evidence>
<comment type="similarity">
    <text evidence="10">Belongs to the insect chemoreceptor superfamily. Heteromeric odorant receptor channel (TC 1.A.69) family. Or2a subfamily.</text>
</comment>
<protein>
    <submittedName>
        <fullName evidence="13">Uncharacterized protein</fullName>
    </submittedName>
</protein>
<dbReference type="AlphaFoldDB" id="A0A9Q0RWU5"/>
<sequence length="163" mass="18871">MQIVHAYLVIMAVVVFLLIVPPLPVFSSERELPMFIVYSFEWTYKDLMYWLIYSPLAVQIILMFVVNLLTVIIWYVMLNFSIKYQVLGNQLTNLGMPKYSDIDIATLPTPEDDLFYLELIASVEKHQNIFEMIERFRCSFSGIFVAQIAASCISICSSNYILT</sequence>